<evidence type="ECO:0000313" key="1">
    <source>
        <dbReference type="EMBL" id="EKF23770.1"/>
    </source>
</evidence>
<keyword evidence="2" id="KW-1185">Reference proteome</keyword>
<proteinExistence type="predicted"/>
<dbReference type="EMBL" id="AMRA01000054">
    <property type="protein sequence ID" value="EKF23770.1"/>
    <property type="molecule type" value="Genomic_DNA"/>
</dbReference>
<reference evidence="1 2" key="1">
    <citation type="journal article" date="2012" name="J. Bacteriol.">
        <title>Genome sequence of Mycobacterium hassiacum DSM 44199, a rare source of heat-stable mycobacterial proteins.</title>
        <authorList>
            <person name="Tiago I."/>
            <person name="Maranha A."/>
            <person name="Mendes V."/>
            <person name="Alarico S."/>
            <person name="Moynihan P.J."/>
            <person name="Clarke A.J."/>
            <person name="Macedo-Ribeiro S."/>
            <person name="Pereira P.J."/>
            <person name="Empadinhas N."/>
        </authorList>
    </citation>
    <scope>NUCLEOTIDE SEQUENCE [LARGE SCALE GENOMIC DNA]</scope>
    <source>
        <strain evidence="2">DSM 44199 / CIP 105218 / JCM 12690 / 3849</strain>
    </source>
</reference>
<name>K5BBC9_MYCHD</name>
<dbReference type="PATRIC" id="fig|1122247.3.peg.2057"/>
<dbReference type="Proteomes" id="UP000006265">
    <property type="component" value="Unassembled WGS sequence"/>
</dbReference>
<comment type="caution">
    <text evidence="1">The sequence shown here is derived from an EMBL/GenBank/DDBJ whole genome shotgun (WGS) entry which is preliminary data.</text>
</comment>
<gene>
    <name evidence="1" type="ORF">C731_2138</name>
</gene>
<accession>K5BBC9</accession>
<sequence>MPAGNRRAERTEAACHLSSVTAAHPGPRLLRVPLLYAAPGITSQCCCEIQLGRFRPPHPWGDRPSVAGVRIHHRR</sequence>
<dbReference type="AlphaFoldDB" id="K5BBC9"/>
<evidence type="ECO:0000313" key="2">
    <source>
        <dbReference type="Proteomes" id="UP000006265"/>
    </source>
</evidence>
<organism evidence="1 2">
    <name type="scientific">Mycolicibacterium hassiacum (strain DSM 44199 / CIP 105218 / JCM 12690 / 3849)</name>
    <name type="common">Mycobacterium hassiacum</name>
    <dbReference type="NCBI Taxonomy" id="1122247"/>
    <lineage>
        <taxon>Bacteria</taxon>
        <taxon>Bacillati</taxon>
        <taxon>Actinomycetota</taxon>
        <taxon>Actinomycetes</taxon>
        <taxon>Mycobacteriales</taxon>
        <taxon>Mycobacteriaceae</taxon>
        <taxon>Mycolicibacterium</taxon>
    </lineage>
</organism>
<protein>
    <submittedName>
        <fullName evidence="1">Uncharacterized protein</fullName>
    </submittedName>
</protein>